<feature type="transmembrane region" description="Helical" evidence="2">
    <location>
        <begin position="12"/>
        <end position="31"/>
    </location>
</feature>
<keyword evidence="2" id="KW-0812">Transmembrane</keyword>
<gene>
    <name evidence="4" type="ORF">J2X01_002055</name>
</gene>
<dbReference type="Proteomes" id="UP001252243">
    <property type="component" value="Unassembled WGS sequence"/>
</dbReference>
<proteinExistence type="predicted"/>
<evidence type="ECO:0000259" key="3">
    <source>
        <dbReference type="Pfam" id="PF09851"/>
    </source>
</evidence>
<keyword evidence="2" id="KW-0472">Membrane</keyword>
<evidence type="ECO:0000313" key="5">
    <source>
        <dbReference type="Proteomes" id="UP001252243"/>
    </source>
</evidence>
<evidence type="ECO:0000256" key="1">
    <source>
        <dbReference type="SAM" id="MobiDB-lite"/>
    </source>
</evidence>
<dbReference type="InterPro" id="IPR018649">
    <property type="entry name" value="SHOCT"/>
</dbReference>
<sequence length="128" mass="15071">MSFWENFWDIFWWFFIVYAFFAFLYALWIVIADLFRDRELSGWWKAVWIVFLAFLPFLTLLVYMVARGKGIAERSRERAQRDQESADSYIRSVTSTSPSDEIAKAKSLLDAGTISADEFERIKARVTS</sequence>
<reference evidence="4 5" key="1">
    <citation type="submission" date="2023-07" db="EMBL/GenBank/DDBJ databases">
        <title>Sorghum-associated microbial communities from plants grown in Nebraska, USA.</title>
        <authorList>
            <person name="Schachtman D."/>
        </authorList>
    </citation>
    <scope>NUCLEOTIDE SEQUENCE [LARGE SCALE GENOMIC DNA]</scope>
    <source>
        <strain evidence="4 5">BE167</strain>
    </source>
</reference>
<feature type="domain" description="SHOCT" evidence="3">
    <location>
        <begin position="100"/>
        <end position="125"/>
    </location>
</feature>
<accession>A0ABU1UCC8</accession>
<evidence type="ECO:0000313" key="4">
    <source>
        <dbReference type="EMBL" id="MDR7082765.1"/>
    </source>
</evidence>
<evidence type="ECO:0000256" key="2">
    <source>
        <dbReference type="SAM" id="Phobius"/>
    </source>
</evidence>
<organism evidence="4 5">
    <name type="scientific">Arthrobacter ginsengisoli</name>
    <dbReference type="NCBI Taxonomy" id="1356565"/>
    <lineage>
        <taxon>Bacteria</taxon>
        <taxon>Bacillati</taxon>
        <taxon>Actinomycetota</taxon>
        <taxon>Actinomycetes</taxon>
        <taxon>Micrococcales</taxon>
        <taxon>Micrococcaceae</taxon>
        <taxon>Arthrobacter</taxon>
    </lineage>
</organism>
<dbReference type="RefSeq" id="WP_310056475.1">
    <property type="nucleotide sequence ID" value="NZ_JAVDVQ010000007.1"/>
</dbReference>
<comment type="caution">
    <text evidence="4">The sequence shown here is derived from an EMBL/GenBank/DDBJ whole genome shotgun (WGS) entry which is preliminary data.</text>
</comment>
<protein>
    <submittedName>
        <fullName evidence="4">Type VI protein secretion system component VasK</fullName>
    </submittedName>
</protein>
<keyword evidence="5" id="KW-1185">Reference proteome</keyword>
<name>A0ABU1UCC8_9MICC</name>
<dbReference type="EMBL" id="JAVDVQ010000007">
    <property type="protein sequence ID" value="MDR7082765.1"/>
    <property type="molecule type" value="Genomic_DNA"/>
</dbReference>
<feature type="region of interest" description="Disordered" evidence="1">
    <location>
        <begin position="76"/>
        <end position="98"/>
    </location>
</feature>
<dbReference type="Pfam" id="PF09851">
    <property type="entry name" value="SHOCT"/>
    <property type="match status" value="1"/>
</dbReference>
<feature type="transmembrane region" description="Helical" evidence="2">
    <location>
        <begin position="43"/>
        <end position="66"/>
    </location>
</feature>
<keyword evidence="2" id="KW-1133">Transmembrane helix</keyword>